<proteinExistence type="predicted"/>
<dbReference type="EMBL" id="QUAH01000008">
    <property type="protein sequence ID" value="RFT15591.1"/>
    <property type="molecule type" value="Genomic_DNA"/>
</dbReference>
<reference evidence="2 3" key="1">
    <citation type="submission" date="2018-08" db="EMBL/GenBank/DDBJ databases">
        <title>Genome analysis of the thermophilic bacterium of the candidate phylum Aminicenantes from deep subsurface aquifer revealed its physiology and ecological role.</title>
        <authorList>
            <person name="Kadnikov V.V."/>
            <person name="Mardanov A.V."/>
            <person name="Beletsky A.V."/>
            <person name="Karnachuk O.V."/>
            <person name="Ravin N.V."/>
        </authorList>
    </citation>
    <scope>NUCLEOTIDE SEQUENCE [LARGE SCALE GENOMIC DNA]</scope>
    <source>
        <strain evidence="2">BY38</strain>
    </source>
</reference>
<dbReference type="Gene3D" id="3.90.320.10">
    <property type="match status" value="1"/>
</dbReference>
<dbReference type="AlphaFoldDB" id="A0A3E2BLJ5"/>
<dbReference type="InterPro" id="IPR027417">
    <property type="entry name" value="P-loop_NTPase"/>
</dbReference>
<accession>A0A3E2BLJ5</accession>
<dbReference type="SUPFAM" id="SSF52540">
    <property type="entry name" value="P-loop containing nucleoside triphosphate hydrolases"/>
    <property type="match status" value="1"/>
</dbReference>
<feature type="domain" description="PD-(D/E)XK endonuclease-like" evidence="1">
    <location>
        <begin position="673"/>
        <end position="980"/>
    </location>
</feature>
<dbReference type="SUPFAM" id="SSF52980">
    <property type="entry name" value="Restriction endonuclease-like"/>
    <property type="match status" value="1"/>
</dbReference>
<comment type="caution">
    <text evidence="2">The sequence shown here is derived from an EMBL/GenBank/DDBJ whole genome shotgun (WGS) entry which is preliminary data.</text>
</comment>
<evidence type="ECO:0000313" key="2">
    <source>
        <dbReference type="EMBL" id="RFT15591.1"/>
    </source>
</evidence>
<evidence type="ECO:0000313" key="3">
    <source>
        <dbReference type="Proteomes" id="UP000257323"/>
    </source>
</evidence>
<dbReference type="InterPro" id="IPR038726">
    <property type="entry name" value="PDDEXK_AddAB-type"/>
</dbReference>
<dbReference type="InterPro" id="IPR011335">
    <property type="entry name" value="Restrct_endonuc-II-like"/>
</dbReference>
<dbReference type="Gene3D" id="3.40.50.300">
    <property type="entry name" value="P-loop containing nucleotide triphosphate hydrolases"/>
    <property type="match status" value="1"/>
</dbReference>
<dbReference type="Proteomes" id="UP000257323">
    <property type="component" value="Unassembled WGS sequence"/>
</dbReference>
<organism evidence="2 3">
    <name type="scientific">Candidatus Saccharicenans subterraneus</name>
    <dbReference type="NCBI Taxonomy" id="2508984"/>
    <lineage>
        <taxon>Bacteria</taxon>
        <taxon>Candidatus Aminicenantota</taxon>
        <taxon>Candidatus Aminicenantia</taxon>
        <taxon>Candidatus Aminicenantales</taxon>
        <taxon>Candidatus Saccharicenantaceae</taxon>
        <taxon>Candidatus Saccharicenans</taxon>
    </lineage>
</organism>
<gene>
    <name evidence="2" type="ORF">OP8BY_0239</name>
</gene>
<dbReference type="Pfam" id="PF12705">
    <property type="entry name" value="PDDEXK_1"/>
    <property type="match status" value="1"/>
</dbReference>
<name>A0A3E2BLJ5_9BACT</name>
<evidence type="ECO:0000259" key="1">
    <source>
        <dbReference type="Pfam" id="PF12705"/>
    </source>
</evidence>
<protein>
    <recommendedName>
        <fullName evidence="1">PD-(D/E)XK endonuclease-like domain-containing protein</fullName>
    </recommendedName>
</protein>
<sequence>MSLVLVSPGHDLPELLAAKLLESGQDLTRVRVVFPEKRPGHYLRKALARRLGRSFLPPAILSFDELVDSLYLEISQDQDRPAEPIDAVSMLYELHRKHPEPLGGQAFLSLDEFFPLGTKLYQDLEELKAGLVSRENFLMIDSLSGQKLPDRTRNRLQKVSFFFENFYKSLAEQGLSTPATRLTRVLEALQPEHLDCFEQTILAGFFLLNRGEMELVKRLLESDRVTLYLLEGPGLEDMVQGLELDLKEAEIISDEPGNDREPELQFYLSPDSHGQLFILNKLMEDRFQNPALLNEKQVIVLPALESLIPLHQQTLTAIPEETYNISLGYPLTRTPLYNFFDCLFNLIQTADDRNRFYASYYLDFVLHPYTKNIYFEGPERTAELTRILFHTIQEIFTRKKGRLFWSLEEIASDRDLSQMLDDYSETAGTPRAPEFLKHLRSIHQRTIEPFLKVDSLEDFAGKLIDLLHYLANQSTAPLHLFFQPYAEAFFEQFEKLKGSLLARHSFEHRNSYFNLFRKLISEARVSFPGTPLHGLQVLGFWETRCLQFDEVYLLDMNEEVIPGTSRVDSLLPQLVRQALKLPTYRDLEKRYRYYFHQLVSGAKKVNVFFVENSEKEKSRFVEELLWKKQKKEGKLETSCYIQPASYQIDLKMPAVQPVAKTPAMVRALEAMEISATQLDSYLRCPLQFFYAHVLGLAEREELSDTPERAEIGTLVHSILQEYFQGYLKRPLPAEPDADRLLQIIDQSFGQKFSDPDSGLSLLIKEQVKKHLLEFLESYQKPAVIKLKEARKRLVILGLEKKYRLDYTVNRRTFRLKGKIDRIEKRGSQLCLLDYKTSSNEKYQAIKFNKLDPQDRSTWAGAIGSLQLPFYQLLAAPEFGLPPEDIYSGLLLLGKNYLDLSIEFSPLVEKSTDKSEREKQKSTIYPFNETDAAREMRKEKFLLVKDILDRLLLEIVNPNVPFTPDGLDNDQCQRCSFTVFCGQQ</sequence>
<dbReference type="InterPro" id="IPR011604">
    <property type="entry name" value="PDDEXK-like_dom_sf"/>
</dbReference>